<dbReference type="GO" id="GO:0008237">
    <property type="term" value="F:metallopeptidase activity"/>
    <property type="evidence" value="ECO:0007669"/>
    <property type="project" value="InterPro"/>
</dbReference>
<keyword evidence="2" id="KW-1185">Reference proteome</keyword>
<reference evidence="2" key="1">
    <citation type="submission" date="2016-10" db="EMBL/GenBank/DDBJ databases">
        <authorList>
            <person name="Varghese N."/>
            <person name="Submissions S."/>
        </authorList>
    </citation>
    <scope>NUCLEOTIDE SEQUENCE [LARGE SCALE GENOMIC DNA]</scope>
    <source>
        <strain evidence="2">DSM 44526</strain>
    </source>
</reference>
<sequence length="229" mass="23881">MPVTSPRRRSRIRAAALVVLALEVPLAAALFVANTVSPARALEPGAHAFLQEHPDGTPVTWDPCSPIGYAVNWDHAPDGALALLGEAVNTVEDATGLTFQALGSTRVSPTSASAVDVLPAGAEVLISWVPGADEQLYRDGEALAWARPTATGGVWTRGQVSLDADYFAEASHEQARGTLLHELGHLVGLGHVDDPGQLMDGGGSRGRVYQQGDLEGLAELGPRSGPRCA</sequence>
<name>A0A1G8A2W7_9ACTN</name>
<evidence type="ECO:0000313" key="2">
    <source>
        <dbReference type="Proteomes" id="UP000198863"/>
    </source>
</evidence>
<dbReference type="InterPro" id="IPR024079">
    <property type="entry name" value="MetalloPept_cat_dom_sf"/>
</dbReference>
<gene>
    <name evidence="1" type="ORF">SAMN05660324_0033</name>
</gene>
<evidence type="ECO:0008006" key="3">
    <source>
        <dbReference type="Google" id="ProtNLM"/>
    </source>
</evidence>
<dbReference type="Gene3D" id="3.40.390.10">
    <property type="entry name" value="Collagenase (Catalytic Domain)"/>
    <property type="match status" value="1"/>
</dbReference>
<dbReference type="Proteomes" id="UP000198863">
    <property type="component" value="Unassembled WGS sequence"/>
</dbReference>
<dbReference type="AlphaFoldDB" id="A0A1G8A2W7"/>
<dbReference type="EMBL" id="FNCF01000010">
    <property type="protein sequence ID" value="SDH15325.1"/>
    <property type="molecule type" value="Genomic_DNA"/>
</dbReference>
<dbReference type="SUPFAM" id="SSF55486">
    <property type="entry name" value="Metalloproteases ('zincins'), catalytic domain"/>
    <property type="match status" value="1"/>
</dbReference>
<organism evidence="1 2">
    <name type="scientific">Klenkia brasiliensis</name>
    <dbReference type="NCBI Taxonomy" id="333142"/>
    <lineage>
        <taxon>Bacteria</taxon>
        <taxon>Bacillati</taxon>
        <taxon>Actinomycetota</taxon>
        <taxon>Actinomycetes</taxon>
        <taxon>Geodermatophilales</taxon>
        <taxon>Geodermatophilaceae</taxon>
        <taxon>Klenkia</taxon>
    </lineage>
</organism>
<evidence type="ECO:0000313" key="1">
    <source>
        <dbReference type="EMBL" id="SDH15325.1"/>
    </source>
</evidence>
<accession>A0A1G8A2W7</accession>
<protein>
    <recommendedName>
        <fullName evidence="3">Matrixin</fullName>
    </recommendedName>
</protein>
<proteinExistence type="predicted"/>